<evidence type="ECO:0000259" key="6">
    <source>
        <dbReference type="Pfam" id="PF04932"/>
    </source>
</evidence>
<name>A0ABV0BB54_9SPHN</name>
<comment type="caution">
    <text evidence="8">The sequence shown here is derived from an EMBL/GenBank/DDBJ whole genome shotgun (WGS) entry which is preliminary data.</text>
</comment>
<comment type="subcellular location">
    <subcellularLocation>
        <location evidence="1">Membrane</location>
        <topology evidence="1">Multi-pass membrane protein</topology>
    </subcellularLocation>
</comment>
<feature type="transmembrane region" description="Helical" evidence="5">
    <location>
        <begin position="105"/>
        <end position="122"/>
    </location>
</feature>
<accession>A0ABV0BB54</accession>
<feature type="transmembrane region" description="Helical" evidence="5">
    <location>
        <begin position="167"/>
        <end position="189"/>
    </location>
</feature>
<feature type="transmembrane region" description="Helical" evidence="5">
    <location>
        <begin position="76"/>
        <end position="93"/>
    </location>
</feature>
<feature type="transmembrane region" description="Helical" evidence="5">
    <location>
        <begin position="6"/>
        <end position="31"/>
    </location>
</feature>
<dbReference type="GO" id="GO:0016874">
    <property type="term" value="F:ligase activity"/>
    <property type="evidence" value="ECO:0007669"/>
    <property type="project" value="UniProtKB-KW"/>
</dbReference>
<feature type="transmembrane region" description="Helical" evidence="5">
    <location>
        <begin position="201"/>
        <end position="231"/>
    </location>
</feature>
<feature type="transmembrane region" description="Helical" evidence="5">
    <location>
        <begin position="243"/>
        <end position="264"/>
    </location>
</feature>
<feature type="transmembrane region" description="Helical" evidence="5">
    <location>
        <begin position="43"/>
        <end position="64"/>
    </location>
</feature>
<dbReference type="Proteomes" id="UP001427805">
    <property type="component" value="Unassembled WGS sequence"/>
</dbReference>
<proteinExistence type="predicted"/>
<dbReference type="Pfam" id="PF19358">
    <property type="entry name" value="DUF5935"/>
    <property type="match status" value="1"/>
</dbReference>
<keyword evidence="8" id="KW-0436">Ligase</keyword>
<dbReference type="PANTHER" id="PTHR37422">
    <property type="entry name" value="TEICHURONIC ACID BIOSYNTHESIS PROTEIN TUAE"/>
    <property type="match status" value="1"/>
</dbReference>
<keyword evidence="3 5" id="KW-1133">Transmembrane helix</keyword>
<evidence type="ECO:0000256" key="4">
    <source>
        <dbReference type="ARBA" id="ARBA00023136"/>
    </source>
</evidence>
<dbReference type="EMBL" id="JBDIZK010000010">
    <property type="protein sequence ID" value="MEN3748808.1"/>
    <property type="molecule type" value="Genomic_DNA"/>
</dbReference>
<evidence type="ECO:0000313" key="8">
    <source>
        <dbReference type="EMBL" id="MEN3748808.1"/>
    </source>
</evidence>
<dbReference type="InterPro" id="IPR017528">
    <property type="entry name" value="CHP03097O-antigen_lig-rel"/>
</dbReference>
<feature type="transmembrane region" description="Helical" evidence="5">
    <location>
        <begin position="398"/>
        <end position="419"/>
    </location>
</feature>
<gene>
    <name evidence="8" type="ORF">TPR58_16660</name>
</gene>
<organism evidence="8 9">
    <name type="scientific">Sphingomonas rustica</name>
    <dbReference type="NCBI Taxonomy" id="3103142"/>
    <lineage>
        <taxon>Bacteria</taxon>
        <taxon>Pseudomonadati</taxon>
        <taxon>Pseudomonadota</taxon>
        <taxon>Alphaproteobacteria</taxon>
        <taxon>Sphingomonadales</taxon>
        <taxon>Sphingomonadaceae</taxon>
        <taxon>Sphingomonas</taxon>
    </lineage>
</organism>
<evidence type="ECO:0000256" key="1">
    <source>
        <dbReference type="ARBA" id="ARBA00004141"/>
    </source>
</evidence>
<dbReference type="PANTHER" id="PTHR37422:SF21">
    <property type="entry name" value="EXOQ-LIKE PROTEIN"/>
    <property type="match status" value="1"/>
</dbReference>
<feature type="domain" description="O-antigen ligase-related" evidence="6">
    <location>
        <begin position="208"/>
        <end position="359"/>
    </location>
</feature>
<protein>
    <submittedName>
        <fullName evidence="8">O-glycosylation ligase, exosortase A system-associated</fullName>
    </submittedName>
</protein>
<keyword evidence="9" id="KW-1185">Reference proteome</keyword>
<dbReference type="InterPro" id="IPR051533">
    <property type="entry name" value="WaaL-like"/>
</dbReference>
<dbReference type="Pfam" id="PF04932">
    <property type="entry name" value="Wzy_C"/>
    <property type="match status" value="1"/>
</dbReference>
<feature type="transmembrane region" description="Helical" evidence="5">
    <location>
        <begin position="128"/>
        <end position="146"/>
    </location>
</feature>
<keyword evidence="4 5" id="KW-0472">Membrane</keyword>
<dbReference type="RefSeq" id="WP_346247845.1">
    <property type="nucleotide sequence ID" value="NZ_JBDIZK010000010.1"/>
</dbReference>
<dbReference type="InterPro" id="IPR045979">
    <property type="entry name" value="DUF5935"/>
</dbReference>
<feature type="transmembrane region" description="Helical" evidence="5">
    <location>
        <begin position="351"/>
        <end position="369"/>
    </location>
</feature>
<evidence type="ECO:0000313" key="9">
    <source>
        <dbReference type="Proteomes" id="UP001427805"/>
    </source>
</evidence>
<evidence type="ECO:0000259" key="7">
    <source>
        <dbReference type="Pfam" id="PF19358"/>
    </source>
</evidence>
<sequence length="454" mass="50545">MHDLPFVAFLGAILACGFYRPFMFVLAYAYIDIVSPQRLTYSLLNSVPVSLIAVALAVGGWAVADDKKDLRIAPRQVMILILLAYCYYTTVNADFPREALEKWDWVWKALAFAFFLPFTLRTRLRIEALLLFMIASAAAIIITGGIKTLASGGGYGELNLMITNNSGLYEGSTISTVAICIIPLILWFTRHGTIFKPDWRVKLFCAALIFACLLIPIGTSTRTGLLCIGLLAALRLRDSRRPLVYLAGITTLGLVAVPFLPQAFMERMGTIKTYQGDSSASTRVAVWQWTMDYVKTRPTGGGFEAYRQNRIRYEKVNVDTVGGQAKVERTLELDQARAYHSAYFEMLGEQGYFGLGLWLLVNIAGILRMEVLRRRYRKAEGEDDWIAPLASALQSGHIIYLLGAVFIAIAFQPFVYMLIGAQIGLDLYCAKKRAAALWRPMGRARQRPAEVAAA</sequence>
<evidence type="ECO:0000256" key="2">
    <source>
        <dbReference type="ARBA" id="ARBA00022692"/>
    </source>
</evidence>
<evidence type="ECO:0000256" key="3">
    <source>
        <dbReference type="ARBA" id="ARBA00022989"/>
    </source>
</evidence>
<keyword evidence="2 5" id="KW-0812">Transmembrane</keyword>
<dbReference type="NCBIfam" id="TIGR03097">
    <property type="entry name" value="PEP_O_lig_1"/>
    <property type="match status" value="1"/>
</dbReference>
<feature type="domain" description="DUF5935" evidence="7">
    <location>
        <begin position="1"/>
        <end position="193"/>
    </location>
</feature>
<evidence type="ECO:0000256" key="5">
    <source>
        <dbReference type="SAM" id="Phobius"/>
    </source>
</evidence>
<reference evidence="8 9" key="1">
    <citation type="submission" date="2024-05" db="EMBL/GenBank/DDBJ databases">
        <title>Sphingomonas sp. HF-S3 16S ribosomal RNA gene Genome sequencing and assembly.</title>
        <authorList>
            <person name="Lee H."/>
        </authorList>
    </citation>
    <scope>NUCLEOTIDE SEQUENCE [LARGE SCALE GENOMIC DNA]</scope>
    <source>
        <strain evidence="8 9">HF-S3</strain>
    </source>
</reference>
<dbReference type="InterPro" id="IPR007016">
    <property type="entry name" value="O-antigen_ligase-rel_domated"/>
</dbReference>